<feature type="transmembrane region" description="Helical" evidence="9">
    <location>
        <begin position="273"/>
        <end position="294"/>
    </location>
</feature>
<evidence type="ECO:0000256" key="5">
    <source>
        <dbReference type="ARBA" id="ARBA00022679"/>
    </source>
</evidence>
<name>A0AB33Z0D4_9GAMM</name>
<dbReference type="EMBL" id="ASHL01000009">
    <property type="protein sequence ID" value="EPD12519.1"/>
    <property type="molecule type" value="Genomic_DNA"/>
</dbReference>
<dbReference type="InterPro" id="IPR000537">
    <property type="entry name" value="UbiA_prenyltransferase"/>
</dbReference>
<evidence type="ECO:0000256" key="3">
    <source>
        <dbReference type="ARBA" id="ARBA00022428"/>
    </source>
</evidence>
<evidence type="ECO:0000256" key="9">
    <source>
        <dbReference type="SAM" id="Phobius"/>
    </source>
</evidence>
<evidence type="ECO:0000256" key="4">
    <source>
        <dbReference type="ARBA" id="ARBA00022475"/>
    </source>
</evidence>
<keyword evidence="6 9" id="KW-0812">Transmembrane</keyword>
<dbReference type="GO" id="GO:0042371">
    <property type="term" value="P:vitamin K biosynthetic process"/>
    <property type="evidence" value="ECO:0007669"/>
    <property type="project" value="TreeGrafter"/>
</dbReference>
<dbReference type="GO" id="GO:0004659">
    <property type="term" value="F:prenyltransferase activity"/>
    <property type="evidence" value="ECO:0007669"/>
    <property type="project" value="InterPro"/>
</dbReference>
<keyword evidence="4" id="KW-1003">Cell membrane</keyword>
<keyword evidence="11" id="KW-1185">Reference proteome</keyword>
<dbReference type="RefSeq" id="WP_016390797.1">
    <property type="nucleotide sequence ID" value="NZ_KE646810.1"/>
</dbReference>
<keyword evidence="3" id="KW-0474">Menaquinone biosynthesis</keyword>
<dbReference type="Gene3D" id="1.10.357.140">
    <property type="entry name" value="UbiA prenyltransferase"/>
    <property type="match status" value="1"/>
</dbReference>
<comment type="pathway">
    <text evidence="2">Quinol/quinone metabolism; menaquinone biosynthesis.</text>
</comment>
<keyword evidence="8 9" id="KW-0472">Membrane</keyword>
<feature type="transmembrane region" description="Helical" evidence="9">
    <location>
        <begin position="243"/>
        <end position="261"/>
    </location>
</feature>
<accession>A0AB33Z0D4</accession>
<feature type="transmembrane region" description="Helical" evidence="9">
    <location>
        <begin position="94"/>
        <end position="114"/>
    </location>
</feature>
<feature type="transmembrane region" description="Helical" evidence="9">
    <location>
        <begin position="12"/>
        <end position="30"/>
    </location>
</feature>
<dbReference type="GO" id="GO:0016020">
    <property type="term" value="C:membrane"/>
    <property type="evidence" value="ECO:0007669"/>
    <property type="project" value="UniProtKB-SubCell"/>
</dbReference>
<keyword evidence="7 9" id="KW-1133">Transmembrane helix</keyword>
<keyword evidence="5" id="KW-0808">Transferase</keyword>
<dbReference type="PANTHER" id="PTHR13929">
    <property type="entry name" value="1,4-DIHYDROXY-2-NAPHTHOATE OCTAPRENYLTRANSFERASE"/>
    <property type="match status" value="1"/>
</dbReference>
<evidence type="ECO:0000256" key="8">
    <source>
        <dbReference type="ARBA" id="ARBA00023136"/>
    </source>
</evidence>
<feature type="transmembrane region" description="Helical" evidence="9">
    <location>
        <begin position="36"/>
        <end position="55"/>
    </location>
</feature>
<feature type="transmembrane region" description="Helical" evidence="9">
    <location>
        <begin position="120"/>
        <end position="137"/>
    </location>
</feature>
<comment type="caution">
    <text evidence="10">The sequence shown here is derived from an EMBL/GenBank/DDBJ whole genome shotgun (WGS) entry which is preliminary data.</text>
</comment>
<feature type="transmembrane region" description="Helical" evidence="9">
    <location>
        <begin position="211"/>
        <end position="237"/>
    </location>
</feature>
<evidence type="ECO:0000256" key="6">
    <source>
        <dbReference type="ARBA" id="ARBA00022692"/>
    </source>
</evidence>
<dbReference type="CDD" id="cd13962">
    <property type="entry name" value="PT_UbiA_UBIAD1"/>
    <property type="match status" value="1"/>
</dbReference>
<comment type="subcellular location">
    <subcellularLocation>
        <location evidence="1">Membrane</location>
        <topology evidence="1">Multi-pass membrane protein</topology>
    </subcellularLocation>
</comment>
<feature type="transmembrane region" description="Helical" evidence="9">
    <location>
        <begin position="144"/>
        <end position="165"/>
    </location>
</feature>
<feature type="transmembrane region" description="Helical" evidence="9">
    <location>
        <begin position="171"/>
        <end position="190"/>
    </location>
</feature>
<evidence type="ECO:0000313" key="11">
    <source>
        <dbReference type="Proteomes" id="UP000015462"/>
    </source>
</evidence>
<dbReference type="Proteomes" id="UP000015462">
    <property type="component" value="Unassembled WGS sequence"/>
</dbReference>
<reference evidence="10 11" key="1">
    <citation type="journal article" date="2013" name="Genome Announc.">
        <title>Genome Sequence of the Pyrene- and Fluoranthene-Degrading Bacterium Cycloclasticus sp. Strain PY97M.</title>
        <authorList>
            <person name="Cui Z."/>
            <person name="Xu G."/>
            <person name="Li Q."/>
            <person name="Gao W."/>
            <person name="Zheng L."/>
        </authorList>
    </citation>
    <scope>NUCLEOTIDE SEQUENCE [LARGE SCALE GENOMIC DNA]</scope>
    <source>
        <strain evidence="10 11">PY97M</strain>
    </source>
</reference>
<dbReference type="GO" id="GO:0009234">
    <property type="term" value="P:menaquinone biosynthetic process"/>
    <property type="evidence" value="ECO:0007669"/>
    <property type="project" value="UniProtKB-KW"/>
</dbReference>
<gene>
    <name evidence="10" type="ORF">L196_09484</name>
</gene>
<dbReference type="AlphaFoldDB" id="A0AB33Z0D4"/>
<proteinExistence type="predicted"/>
<dbReference type="InterPro" id="IPR044878">
    <property type="entry name" value="UbiA_sf"/>
</dbReference>
<dbReference type="InterPro" id="IPR026046">
    <property type="entry name" value="UBIAD1"/>
</dbReference>
<organism evidence="10 11">
    <name type="scientific">Cycloclasticus pugetii</name>
    <dbReference type="NCBI Taxonomy" id="34068"/>
    <lineage>
        <taxon>Bacteria</taxon>
        <taxon>Pseudomonadati</taxon>
        <taxon>Pseudomonadota</taxon>
        <taxon>Gammaproteobacteria</taxon>
        <taxon>Thiotrichales</taxon>
        <taxon>Piscirickettsiaceae</taxon>
        <taxon>Cycloclasticus</taxon>
    </lineage>
</organism>
<dbReference type="Pfam" id="PF01040">
    <property type="entry name" value="UbiA"/>
    <property type="match status" value="1"/>
</dbReference>
<protein>
    <submittedName>
        <fullName evidence="10">UbiA prenyltransferase family protein</fullName>
    </submittedName>
</protein>
<evidence type="ECO:0000256" key="1">
    <source>
        <dbReference type="ARBA" id="ARBA00004141"/>
    </source>
</evidence>
<sequence>MMLAVATLSMRLPFLILTMACVFLGASIAISSQPDISIPILLLALTGALLAHISVNTLNEYFDFKSGLDSITIKTPFSGGSGALPQHPDNANMVFYIGIFSLLLTTLIGCFFLSHCGIRLLPIGLIGIGLILTYTQYINKRPIICLLTPGIGFGILMVVGTQFVLTGEYLAKSFVIGVIPFLLANNLLLLNQYPDIQADAQIGRNHFPIAYGFNLSNFIYGLFTLLTMLIITANVFVGYLPSQSWIALTPMPLACVALYGAIKHKERIGKHPLYLASNVAVVVSIPLLLSIAILL</sequence>
<dbReference type="PANTHER" id="PTHR13929:SF0">
    <property type="entry name" value="UBIA PRENYLTRANSFERASE DOMAIN-CONTAINING PROTEIN 1"/>
    <property type="match status" value="1"/>
</dbReference>
<evidence type="ECO:0000313" key="10">
    <source>
        <dbReference type="EMBL" id="EPD12519.1"/>
    </source>
</evidence>
<evidence type="ECO:0000256" key="2">
    <source>
        <dbReference type="ARBA" id="ARBA00004863"/>
    </source>
</evidence>
<evidence type="ECO:0000256" key="7">
    <source>
        <dbReference type="ARBA" id="ARBA00022989"/>
    </source>
</evidence>